<feature type="region of interest" description="Disordered" evidence="10">
    <location>
        <begin position="437"/>
        <end position="500"/>
    </location>
</feature>
<feature type="domain" description="XPG N-terminal" evidence="13">
    <location>
        <begin position="1"/>
        <end position="99"/>
    </location>
</feature>
<dbReference type="InterPro" id="IPR006084">
    <property type="entry name" value="XPG/Rad2"/>
</dbReference>
<dbReference type="GO" id="GO:0006298">
    <property type="term" value="P:mismatch repair"/>
    <property type="evidence" value="ECO:0007669"/>
    <property type="project" value="TreeGrafter"/>
</dbReference>
<feature type="region of interest" description="Disordered" evidence="10">
    <location>
        <begin position="307"/>
        <end position="331"/>
    </location>
</feature>
<reference evidence="14" key="2">
    <citation type="submission" date="2025-09" db="UniProtKB">
        <authorList>
            <consortium name="Ensembl"/>
        </authorList>
    </citation>
    <scope>IDENTIFICATION</scope>
</reference>
<dbReference type="Pfam" id="PF00867">
    <property type="entry name" value="XPG_I"/>
    <property type="match status" value="1"/>
</dbReference>
<evidence type="ECO:0000259" key="12">
    <source>
        <dbReference type="SMART" id="SM00484"/>
    </source>
</evidence>
<dbReference type="PRINTS" id="PR00853">
    <property type="entry name" value="XPGRADSUPER"/>
</dbReference>
<dbReference type="SMART" id="SM00484">
    <property type="entry name" value="XPGI"/>
    <property type="match status" value="1"/>
</dbReference>
<keyword evidence="3 9" id="KW-0227">DNA damage</keyword>
<evidence type="ECO:0000313" key="14">
    <source>
        <dbReference type="Ensembl" id="ENSSRHP00000064637.1"/>
    </source>
</evidence>
<keyword evidence="11" id="KW-0812">Transmembrane</keyword>
<dbReference type="InterPro" id="IPR006086">
    <property type="entry name" value="XPG-I_dom"/>
</dbReference>
<evidence type="ECO:0000256" key="4">
    <source>
        <dbReference type="ARBA" id="ARBA00022839"/>
    </source>
</evidence>
<dbReference type="EC" id="3.1.-.-" evidence="9"/>
<reference evidence="14" key="1">
    <citation type="submission" date="2025-08" db="UniProtKB">
        <authorList>
            <consortium name="Ensembl"/>
        </authorList>
    </citation>
    <scope>IDENTIFICATION</scope>
</reference>
<evidence type="ECO:0000256" key="7">
    <source>
        <dbReference type="ARBA" id="ARBA00023242"/>
    </source>
</evidence>
<dbReference type="PROSITE" id="PS00842">
    <property type="entry name" value="XPG_2"/>
    <property type="match status" value="1"/>
</dbReference>
<evidence type="ECO:0000256" key="11">
    <source>
        <dbReference type="SAM" id="Phobius"/>
    </source>
</evidence>
<keyword evidence="9" id="KW-0479">Metal-binding</keyword>
<dbReference type="PANTHER" id="PTHR11081">
    <property type="entry name" value="FLAP ENDONUCLEASE FAMILY MEMBER"/>
    <property type="match status" value="1"/>
</dbReference>
<keyword evidence="2" id="KW-0255">Endonuclease</keyword>
<keyword evidence="4 9" id="KW-0269">Exonuclease</keyword>
<evidence type="ECO:0000256" key="9">
    <source>
        <dbReference type="RuleBase" id="RU910737"/>
    </source>
</evidence>
<keyword evidence="11" id="KW-1133">Transmembrane helix</keyword>
<feature type="domain" description="XPG-I" evidence="12">
    <location>
        <begin position="138"/>
        <end position="214"/>
    </location>
</feature>
<dbReference type="SUPFAM" id="SSF88723">
    <property type="entry name" value="PIN domain-like"/>
    <property type="match status" value="1"/>
</dbReference>
<dbReference type="PROSITE" id="PS50005">
    <property type="entry name" value="TPR"/>
    <property type="match status" value="1"/>
</dbReference>
<dbReference type="Proteomes" id="UP000472270">
    <property type="component" value="Unassembled WGS sequence"/>
</dbReference>
<keyword evidence="9" id="KW-0540">Nuclease</keyword>
<dbReference type="Gene3D" id="3.40.50.1010">
    <property type="entry name" value="5'-nuclease"/>
    <property type="match status" value="1"/>
</dbReference>
<dbReference type="Pfam" id="PF00752">
    <property type="entry name" value="XPG_N"/>
    <property type="match status" value="1"/>
</dbReference>
<feature type="compositionally biased region" description="Low complexity" evidence="10">
    <location>
        <begin position="539"/>
        <end position="553"/>
    </location>
</feature>
<dbReference type="InterPro" id="IPR006085">
    <property type="entry name" value="XPG_DNA_repair_N"/>
</dbReference>
<sequence length="613" mass="68030">MGIQGLLQFIKDASEPISVKKYRGQTVAVDTYCWLHKGAFSCAEKLAKGEPTDQYVSYCMKFVDMLRSFGVKPILVFDGRNLPSKKEVEKSRRERRQANLQKGKQLLREGKISEARECFTRSVNITPSMAHDVIKTARMRGVDCVVAPYEADAQLAFLNKSGIAQAVITEDSDLLAFGCKKVPVQLRIWGAVTSAGVVSIVFYQVQSQCSRLPGYFGALYASILARAAFLIFINIFSRHLYFISDLFELQKIICKILLIVVHNNSTVAKYLRCPSPLFQPSKAARSSSWNDRCDKNVPLQISIWSKNYEPGSTQPKSPTTPKRPPPTRGKEKIISVQSLKMPQRESQVKRPREDTSLSVDDLLGQYSAGVKRRCPETPPTTEPLIKDNIVSKEKGCGSTVGLCRPRNRFATLLQWRTQSEEGTEEQVTHSRFFCHEREQAKEESSSPSASPSRSSRPASLGLRVFSWSGSTRELNKSASQPPTVTTDRHRSSTPSGLSTLQQFHRKKGSFSWVGSGLSLSSSSVEGTEDAEKSPGSPPSQDSAYFSQSSSISAGVEDSLVTEDNSDKVRNSVNFDRDNPKLNACKNGEPMSPVRENVMTELTEAEQEILIIAE</sequence>
<dbReference type="GO" id="GO:0005634">
    <property type="term" value="C:nucleus"/>
    <property type="evidence" value="ECO:0007669"/>
    <property type="project" value="UniProtKB-SubCell"/>
</dbReference>
<dbReference type="InterPro" id="IPR029060">
    <property type="entry name" value="PIN-like_dom_sf"/>
</dbReference>
<evidence type="ECO:0000313" key="15">
    <source>
        <dbReference type="Proteomes" id="UP000472270"/>
    </source>
</evidence>
<dbReference type="PROSITE" id="PS00841">
    <property type="entry name" value="XPG_1"/>
    <property type="match status" value="1"/>
</dbReference>
<feature type="transmembrane region" description="Helical" evidence="11">
    <location>
        <begin position="215"/>
        <end position="236"/>
    </location>
</feature>
<comment type="similarity">
    <text evidence="9">Belongs to the XPG/RAD2 endonuclease family. EXO1 subfamily.</text>
</comment>
<dbReference type="GO" id="GO:0017108">
    <property type="term" value="F:5'-flap endonuclease activity"/>
    <property type="evidence" value="ECO:0007669"/>
    <property type="project" value="TreeGrafter"/>
</dbReference>
<evidence type="ECO:0000256" key="10">
    <source>
        <dbReference type="SAM" id="MobiDB-lite"/>
    </source>
</evidence>
<protein>
    <recommendedName>
        <fullName evidence="9">Exonuclease 1</fullName>
        <ecNumber evidence="9">3.1.-.-</ecNumber>
    </recommendedName>
</protein>
<keyword evidence="7 9" id="KW-0539">Nucleus</keyword>
<dbReference type="GO" id="GO:0003677">
    <property type="term" value="F:DNA binding"/>
    <property type="evidence" value="ECO:0007669"/>
    <property type="project" value="UniProtKB-UniRule"/>
</dbReference>
<comment type="cofactor">
    <cofactor evidence="9">
        <name>Mg(2+)</name>
        <dbReference type="ChEBI" id="CHEBI:18420"/>
    </cofactor>
    <text evidence="9">Binds 2 magnesium ions per subunit. They probably participate in the reaction catalyzed by the enzyme. May bind an additional third magnesium ion after substrate binding.</text>
</comment>
<dbReference type="InterPro" id="IPR019974">
    <property type="entry name" value="XPG_CS"/>
</dbReference>
<dbReference type="GO" id="GO:0035312">
    <property type="term" value="F:5'-3' DNA exonuclease activity"/>
    <property type="evidence" value="ECO:0007669"/>
    <property type="project" value="UniProtKB-UniRule"/>
</dbReference>
<keyword evidence="9" id="KW-0460">Magnesium</keyword>
<evidence type="ECO:0000259" key="13">
    <source>
        <dbReference type="SMART" id="SM00485"/>
    </source>
</evidence>
<evidence type="ECO:0000256" key="2">
    <source>
        <dbReference type="ARBA" id="ARBA00022759"/>
    </source>
</evidence>
<keyword evidence="15" id="KW-1185">Reference proteome</keyword>
<organism evidence="14 15">
    <name type="scientific">Sinocyclocheilus rhinocerous</name>
    <dbReference type="NCBI Taxonomy" id="307959"/>
    <lineage>
        <taxon>Eukaryota</taxon>
        <taxon>Metazoa</taxon>
        <taxon>Chordata</taxon>
        <taxon>Craniata</taxon>
        <taxon>Vertebrata</taxon>
        <taxon>Euteleostomi</taxon>
        <taxon>Actinopterygii</taxon>
        <taxon>Neopterygii</taxon>
        <taxon>Teleostei</taxon>
        <taxon>Ostariophysi</taxon>
        <taxon>Cypriniformes</taxon>
        <taxon>Cyprinidae</taxon>
        <taxon>Cyprininae</taxon>
        <taxon>Sinocyclocheilus</taxon>
    </lineage>
</organism>
<keyword evidence="8" id="KW-0802">TPR repeat</keyword>
<keyword evidence="5 9" id="KW-0238">DNA-binding</keyword>
<dbReference type="SMART" id="SM00485">
    <property type="entry name" value="XPGN"/>
    <property type="match status" value="1"/>
</dbReference>
<dbReference type="GO" id="GO:0046872">
    <property type="term" value="F:metal ion binding"/>
    <property type="evidence" value="ECO:0007669"/>
    <property type="project" value="UniProtKB-UniRule"/>
</dbReference>
<dbReference type="GO" id="GO:0006310">
    <property type="term" value="P:DNA recombination"/>
    <property type="evidence" value="ECO:0007669"/>
    <property type="project" value="TreeGrafter"/>
</dbReference>
<evidence type="ECO:0000256" key="5">
    <source>
        <dbReference type="ARBA" id="ARBA00023125"/>
    </source>
</evidence>
<evidence type="ECO:0000256" key="3">
    <source>
        <dbReference type="ARBA" id="ARBA00022763"/>
    </source>
</evidence>
<dbReference type="AlphaFoldDB" id="A0A673KDY5"/>
<evidence type="ECO:0000256" key="1">
    <source>
        <dbReference type="ARBA" id="ARBA00004123"/>
    </source>
</evidence>
<dbReference type="Ensembl" id="ENSSRHT00000066423.1">
    <property type="protein sequence ID" value="ENSSRHP00000064637.1"/>
    <property type="gene ID" value="ENSSRHG00000032204.1"/>
</dbReference>
<feature type="compositionally biased region" description="Low complexity" evidence="10">
    <location>
        <begin position="310"/>
        <end position="320"/>
    </location>
</feature>
<evidence type="ECO:0000256" key="8">
    <source>
        <dbReference type="PROSITE-ProRule" id="PRU00339"/>
    </source>
</evidence>
<comment type="subcellular location">
    <subcellularLocation>
        <location evidence="1 9">Nucleus</location>
    </subcellularLocation>
</comment>
<evidence type="ECO:0000256" key="6">
    <source>
        <dbReference type="ARBA" id="ARBA00023204"/>
    </source>
</evidence>
<feature type="compositionally biased region" description="Low complexity" evidence="10">
    <location>
        <begin position="445"/>
        <end position="459"/>
    </location>
</feature>
<dbReference type="InterPro" id="IPR019734">
    <property type="entry name" value="TPR_rpt"/>
</dbReference>
<gene>
    <name evidence="14" type="primary">LOC107744706</name>
</gene>
<feature type="compositionally biased region" description="Basic and acidic residues" evidence="10">
    <location>
        <begin position="564"/>
        <end position="579"/>
    </location>
</feature>
<feature type="region of interest" description="Disordered" evidence="10">
    <location>
        <begin position="518"/>
        <end position="591"/>
    </location>
</feature>
<keyword evidence="9" id="KW-0378">Hydrolase</keyword>
<keyword evidence="9" id="KW-0228">DNA excision</keyword>
<comment type="function">
    <text evidence="9">5'-&gt;3' double-stranded DNA exonuclease which may also possess a cryptic 3'-&gt;5' double-stranded DNA exonuclease activity. Functions in DNA mismatch repair.</text>
</comment>
<name>A0A673KDY5_9TELE</name>
<dbReference type="InterPro" id="IPR044752">
    <property type="entry name" value="PIN-like_EXO1"/>
</dbReference>
<dbReference type="CDD" id="cd09857">
    <property type="entry name" value="PIN_EXO1"/>
    <property type="match status" value="1"/>
</dbReference>
<dbReference type="PANTHER" id="PTHR11081:SF8">
    <property type="entry name" value="EXONUCLEASE 1"/>
    <property type="match status" value="1"/>
</dbReference>
<feature type="transmembrane region" description="Helical" evidence="11">
    <location>
        <begin position="186"/>
        <end position="203"/>
    </location>
</feature>
<feature type="compositionally biased region" description="Polar residues" evidence="10">
    <location>
        <begin position="467"/>
        <end position="485"/>
    </location>
</feature>
<keyword evidence="6 9" id="KW-0234">DNA repair</keyword>
<keyword evidence="9" id="KW-0267">Excision nuclease</keyword>
<keyword evidence="11" id="KW-0472">Membrane</keyword>
<proteinExistence type="inferred from homology"/>
<accession>A0A673KDY5</accession>
<feature type="repeat" description="TPR" evidence="8">
    <location>
        <begin position="96"/>
        <end position="129"/>
    </location>
</feature>
<dbReference type="FunFam" id="3.40.50.1010:FF:000111">
    <property type="entry name" value="Exonuclease 1"/>
    <property type="match status" value="1"/>
</dbReference>